<keyword evidence="3" id="KW-1185">Reference proteome</keyword>
<sequence>MPVDEDIHPDMPPAQQYVSPYFGFKTSEEEKSVGPEVPEEAGEKVTDEGREITVSPEDEITTTPTEAVLKRRKEEPFGKNFEPRRYAEIFVDLTVL</sequence>
<protein>
    <submittedName>
        <fullName evidence="2">Uncharacterized protein</fullName>
    </submittedName>
</protein>
<dbReference type="AlphaFoldDB" id="A0A504YS93"/>
<comment type="caution">
    <text evidence="2">The sequence shown here is derived from an EMBL/GenBank/DDBJ whole genome shotgun (WGS) entry which is preliminary data.</text>
</comment>
<evidence type="ECO:0000256" key="1">
    <source>
        <dbReference type="SAM" id="MobiDB-lite"/>
    </source>
</evidence>
<gene>
    <name evidence="2" type="ORF">FGIG_03386</name>
</gene>
<organism evidence="2 3">
    <name type="scientific">Fasciola gigantica</name>
    <name type="common">Giant liver fluke</name>
    <dbReference type="NCBI Taxonomy" id="46835"/>
    <lineage>
        <taxon>Eukaryota</taxon>
        <taxon>Metazoa</taxon>
        <taxon>Spiralia</taxon>
        <taxon>Lophotrochozoa</taxon>
        <taxon>Platyhelminthes</taxon>
        <taxon>Trematoda</taxon>
        <taxon>Digenea</taxon>
        <taxon>Plagiorchiida</taxon>
        <taxon>Echinostomata</taxon>
        <taxon>Echinostomatoidea</taxon>
        <taxon>Fasciolidae</taxon>
        <taxon>Fasciola</taxon>
    </lineage>
</organism>
<evidence type="ECO:0000313" key="3">
    <source>
        <dbReference type="Proteomes" id="UP000316759"/>
    </source>
</evidence>
<dbReference type="EMBL" id="SUNJ01009173">
    <property type="protein sequence ID" value="TPP60630.1"/>
    <property type="molecule type" value="Genomic_DNA"/>
</dbReference>
<evidence type="ECO:0000313" key="2">
    <source>
        <dbReference type="EMBL" id="TPP60630.1"/>
    </source>
</evidence>
<name>A0A504YS93_FASGI</name>
<reference evidence="2 3" key="1">
    <citation type="submission" date="2019-04" db="EMBL/GenBank/DDBJ databases">
        <title>Annotation for the trematode Fasciola gigantica.</title>
        <authorList>
            <person name="Choi Y.-J."/>
        </authorList>
    </citation>
    <scope>NUCLEOTIDE SEQUENCE [LARGE SCALE GENOMIC DNA]</scope>
    <source>
        <strain evidence="2">Uganda_cow_1</strain>
    </source>
</reference>
<proteinExistence type="predicted"/>
<feature type="compositionally biased region" description="Basic and acidic residues" evidence="1">
    <location>
        <begin position="41"/>
        <end position="51"/>
    </location>
</feature>
<dbReference type="Proteomes" id="UP000316759">
    <property type="component" value="Unassembled WGS sequence"/>
</dbReference>
<feature type="region of interest" description="Disordered" evidence="1">
    <location>
        <begin position="27"/>
        <end position="58"/>
    </location>
</feature>
<accession>A0A504YS93</accession>